<dbReference type="PANTHER" id="PTHR16504:SF4">
    <property type="entry name" value="5'(3')-DEOXYRIBONUCLEOTIDASE"/>
    <property type="match status" value="1"/>
</dbReference>
<evidence type="ECO:0000313" key="2">
    <source>
        <dbReference type="EMBL" id="SHF71538.1"/>
    </source>
</evidence>
<dbReference type="GO" id="GO:0008253">
    <property type="term" value="F:5'-nucleotidase activity"/>
    <property type="evidence" value="ECO:0007669"/>
    <property type="project" value="InterPro"/>
</dbReference>
<accession>A0A1M5DWZ6</accession>
<name>A0A1M5DWZ6_9BACT</name>
<protein>
    <submittedName>
        <fullName evidence="2">5' nucleotidase, deoxy (Pyrimidine), type C protein (NT5C)</fullName>
    </submittedName>
</protein>
<dbReference type="STRING" id="1194090.SAMN05443144_11259"/>
<dbReference type="SFLD" id="SFLDS00003">
    <property type="entry name" value="Haloacid_Dehalogenase"/>
    <property type="match status" value="1"/>
</dbReference>
<dbReference type="OrthoDB" id="278110at2"/>
<dbReference type="SFLD" id="SFLDG01145">
    <property type="entry name" value="C1.2.1"/>
    <property type="match status" value="1"/>
</dbReference>
<evidence type="ECO:0000256" key="1">
    <source>
        <dbReference type="ARBA" id="ARBA00009589"/>
    </source>
</evidence>
<dbReference type="PANTHER" id="PTHR16504">
    <property type="entry name" value="5'(3')-DEOXYRIBONUCLEOTIDASE"/>
    <property type="match status" value="1"/>
</dbReference>
<comment type="similarity">
    <text evidence="1">Belongs to the 5'(3')-deoxyribonucleotidase family.</text>
</comment>
<dbReference type="InterPro" id="IPR010708">
    <property type="entry name" value="5'(3')-deoxyribonucleotidase"/>
</dbReference>
<evidence type="ECO:0000313" key="3">
    <source>
        <dbReference type="Proteomes" id="UP000184041"/>
    </source>
</evidence>
<dbReference type="RefSeq" id="WP_073064482.1">
    <property type="nucleotide sequence ID" value="NZ_FQUS01000012.1"/>
</dbReference>
<dbReference type="Pfam" id="PF06941">
    <property type="entry name" value="NT5C"/>
    <property type="match status" value="1"/>
</dbReference>
<dbReference type="SFLD" id="SFLDG01126">
    <property type="entry name" value="C1.2:_Nucleotidase_Like"/>
    <property type="match status" value="1"/>
</dbReference>
<dbReference type="GO" id="GO:0009223">
    <property type="term" value="P:pyrimidine deoxyribonucleotide catabolic process"/>
    <property type="evidence" value="ECO:0007669"/>
    <property type="project" value="TreeGrafter"/>
</dbReference>
<keyword evidence="3" id="KW-1185">Reference proteome</keyword>
<dbReference type="Gene3D" id="3.40.50.1000">
    <property type="entry name" value="HAD superfamily/HAD-like"/>
    <property type="match status" value="1"/>
</dbReference>
<dbReference type="EMBL" id="FQUS01000012">
    <property type="protein sequence ID" value="SHF71538.1"/>
    <property type="molecule type" value="Genomic_DNA"/>
</dbReference>
<dbReference type="AlphaFoldDB" id="A0A1M5DWZ6"/>
<organism evidence="2 3">
    <name type="scientific">Fodinibius roseus</name>
    <dbReference type="NCBI Taxonomy" id="1194090"/>
    <lineage>
        <taxon>Bacteria</taxon>
        <taxon>Pseudomonadati</taxon>
        <taxon>Balneolota</taxon>
        <taxon>Balneolia</taxon>
        <taxon>Balneolales</taxon>
        <taxon>Balneolaceae</taxon>
        <taxon>Fodinibius</taxon>
    </lineage>
</organism>
<dbReference type="SUPFAM" id="SSF56784">
    <property type="entry name" value="HAD-like"/>
    <property type="match status" value="1"/>
</dbReference>
<gene>
    <name evidence="2" type="ORF">SAMN05443144_11259</name>
</gene>
<dbReference type="InterPro" id="IPR023214">
    <property type="entry name" value="HAD_sf"/>
</dbReference>
<dbReference type="Proteomes" id="UP000184041">
    <property type="component" value="Unassembled WGS sequence"/>
</dbReference>
<sequence length="145" mass="17008">MEIVYVDMDNVLVDFPWGIDQLSAELRQEYEGDFDEVPDFFSDLPPVDGAVEGFRKLSSRYDTYILSTSPWNNPSAWRDKLLWVKNHLPEAGYKRLILSHHKNLNEGDYLIDDRLANGVERFRGEHIHFGSDRYPDWEAVLDYLL</sequence>
<proteinExistence type="inferred from homology"/>
<reference evidence="2 3" key="1">
    <citation type="submission" date="2016-11" db="EMBL/GenBank/DDBJ databases">
        <authorList>
            <person name="Jaros S."/>
            <person name="Januszkiewicz K."/>
            <person name="Wedrychowicz H."/>
        </authorList>
    </citation>
    <scope>NUCLEOTIDE SEQUENCE [LARGE SCALE GENOMIC DNA]</scope>
    <source>
        <strain evidence="2 3">DSM 21986</strain>
    </source>
</reference>
<dbReference type="InterPro" id="IPR036412">
    <property type="entry name" value="HAD-like_sf"/>
</dbReference>